<keyword evidence="10" id="KW-0256">Endoplasmic reticulum</keyword>
<feature type="transmembrane region" description="Helical" evidence="21">
    <location>
        <begin position="821"/>
        <end position="844"/>
    </location>
</feature>
<evidence type="ECO:0000313" key="24">
    <source>
        <dbReference type="RefSeq" id="XP_018007502.1"/>
    </source>
</evidence>
<evidence type="ECO:0000256" key="17">
    <source>
        <dbReference type="ARBA" id="ARBA00069012"/>
    </source>
</evidence>
<feature type="transmembrane region" description="Helical" evidence="21">
    <location>
        <begin position="733"/>
        <end position="756"/>
    </location>
</feature>
<feature type="transmembrane region" description="Helical" evidence="21">
    <location>
        <begin position="136"/>
        <end position="156"/>
    </location>
</feature>
<dbReference type="PANTHER" id="PTHR13145">
    <property type="entry name" value="SSM4 PROTEIN"/>
    <property type="match status" value="1"/>
</dbReference>
<keyword evidence="13 21" id="KW-1133">Transmembrane helix</keyword>
<evidence type="ECO:0000313" key="23">
    <source>
        <dbReference type="Proteomes" id="UP000694843"/>
    </source>
</evidence>
<sequence>ICRVCRSEATADRPLFHPCICTGSIKFIHQDCLVQWLRYSRKEYCELCKHRFSFTPIYSPDMPNRLPIADILSGLARSMGTAIRYWLHYTLVAVAWLGVVPLTACRIYRCLFTVSVASLFEQVTDLLSTDNLLSDIFHGCLVVTCTLSAFISLVWLREQILHGGGPDWLDIRDHGDAGGAALGGEDLIAAAAVPPNAGVANGHGLGAVDPGMQAGMMQPNIDIAAQNLNAADPNDPDDLANPDLANPINPDGGEDINWNPIEWDRAAEELTWERLLGLDGSLVFLEHVFWVVSLNTMFILVFAFCPYHIGHFSLVGVGVKAWVASSHFEGILTALCGYCVLGVALMLMHALVALTKLTKLRRALGLCYVVVKVALLSVVEIGVFPLIGGWWLDICSLSLFDSTLKDREASLRKAPGSMMFFHWLGGMVYVFYFASFILLLREVLRPGVLWFLRNLNDPDFNPVQEMIHLPIFRHSRRFLASTVIFGCTVLLMLWLPIRIVHLVWPSFLPYYFPRSSDTVGSELFQELLHFQVILPALLEQSHTRAWLKLVVRQWCVVVSKLLGIRSYLLGDVPLDPQAGILIGDEAAPDMARLDEAEGLPVDPLVDAPHAAPEHRRDDQPDDLFQDNDGNNNINNNNNNNDLMAENLLVPQVVADDLAAPGGNHNDAPRHVPDVAAAPEPAAPPPPAADLFGAVGDEGPLGGGLGAAHQALLQREGPIGFRAYVQPPWFGVRIVLLVLLMCASLTVSAMVCLTLPVSLGRQTMALVLGKESKFHELYTGSCGLYMCLLFVRAVTLVVSWCQLGWTQVINKLKGWTVMGVKAIVGIIVVAVVIPLLVGVLVELVLLLPLRVPLHQTPVLFLWQNWALGVPNTKIICALVMMGPNWWLKTHLEQIYLRGLRNVDLKLVVVETAFPVIVGLLVALTLPFVIAESIAPLLVEHEALVLIKRRIYPAMLFVSVTMLLVRIQLTQFSRLYEHIKNDKYLVGRRLVNYNHIRNYNFNQSNNDGSGGGGGGGEAPNNPPAGDDIADDAGAVAAGGINSADDVGGDNDLDVLSGGSEHSNASVDDDEDIREMDERQLLLNLGLMDAPENVVR</sequence>
<dbReference type="InterPro" id="IPR056521">
    <property type="entry name" value="MARCHF6-like_C"/>
</dbReference>
<dbReference type="Proteomes" id="UP000694843">
    <property type="component" value="Unplaced"/>
</dbReference>
<dbReference type="Gene3D" id="3.30.40.10">
    <property type="entry name" value="Zinc/RING finger domain, C3HC4 (zinc finger)"/>
    <property type="match status" value="1"/>
</dbReference>
<feature type="compositionally biased region" description="Low complexity" evidence="20">
    <location>
        <begin position="1021"/>
        <end position="1043"/>
    </location>
</feature>
<keyword evidence="7" id="KW-0479">Metal-binding</keyword>
<feature type="transmembrane region" description="Helical" evidence="21">
    <location>
        <begin position="86"/>
        <end position="109"/>
    </location>
</feature>
<keyword evidence="11" id="KW-0862">Zinc</keyword>
<feature type="region of interest" description="Disordered" evidence="20">
    <location>
        <begin position="657"/>
        <end position="682"/>
    </location>
</feature>
<dbReference type="OrthoDB" id="1108038at2759"/>
<evidence type="ECO:0000256" key="20">
    <source>
        <dbReference type="SAM" id="MobiDB-lite"/>
    </source>
</evidence>
<feature type="compositionally biased region" description="Gly residues" evidence="20">
    <location>
        <begin position="1006"/>
        <end position="1015"/>
    </location>
</feature>
<evidence type="ECO:0000256" key="4">
    <source>
        <dbReference type="ARBA" id="ARBA00012483"/>
    </source>
</evidence>
<dbReference type="FunFam" id="3.30.40.10:FF:000096">
    <property type="entry name" value="E3 ubiquitin-protein ligase MARCH6"/>
    <property type="match status" value="1"/>
</dbReference>
<comment type="pathway">
    <text evidence="3">Protein modification; protein ubiquitination.</text>
</comment>
<evidence type="ECO:0000256" key="1">
    <source>
        <dbReference type="ARBA" id="ARBA00000900"/>
    </source>
</evidence>
<dbReference type="SUPFAM" id="SSF57850">
    <property type="entry name" value="RING/U-box"/>
    <property type="match status" value="1"/>
</dbReference>
<gene>
    <name evidence="24" type="primary">LOC108665278</name>
</gene>
<evidence type="ECO:0000256" key="16">
    <source>
        <dbReference type="ARBA" id="ARBA00064724"/>
    </source>
</evidence>
<evidence type="ECO:0000256" key="7">
    <source>
        <dbReference type="ARBA" id="ARBA00022723"/>
    </source>
</evidence>
<dbReference type="Pfam" id="PF12906">
    <property type="entry name" value="RINGv"/>
    <property type="match status" value="1"/>
</dbReference>
<evidence type="ECO:0000256" key="15">
    <source>
        <dbReference type="ARBA" id="ARBA00023136"/>
    </source>
</evidence>
<feature type="region of interest" description="Disordered" evidence="20">
    <location>
        <begin position="601"/>
        <end position="641"/>
    </location>
</feature>
<dbReference type="InterPro" id="IPR013083">
    <property type="entry name" value="Znf_RING/FYVE/PHD"/>
</dbReference>
<name>A0A8B7N0Z3_HYAAZ</name>
<feature type="transmembrane region" description="Helical" evidence="21">
    <location>
        <begin position="949"/>
        <end position="967"/>
    </location>
</feature>
<dbReference type="Pfam" id="PF23113">
    <property type="entry name" value="MARCHF6_C"/>
    <property type="match status" value="1"/>
</dbReference>
<evidence type="ECO:0000256" key="10">
    <source>
        <dbReference type="ARBA" id="ARBA00022824"/>
    </source>
</evidence>
<dbReference type="SMART" id="SM00744">
    <property type="entry name" value="RINGv"/>
    <property type="match status" value="1"/>
</dbReference>
<evidence type="ECO:0000256" key="2">
    <source>
        <dbReference type="ARBA" id="ARBA00004477"/>
    </source>
</evidence>
<evidence type="ECO:0000256" key="5">
    <source>
        <dbReference type="ARBA" id="ARBA00022679"/>
    </source>
</evidence>
<evidence type="ECO:0000256" key="19">
    <source>
        <dbReference type="ARBA" id="ARBA00083917"/>
    </source>
</evidence>
<comment type="subunit">
    <text evidence="16">Interacts with DIO2. Interacts with SQLE.</text>
</comment>
<accession>A0A8B7N0Z3</accession>
<keyword evidence="6 21" id="KW-0812">Transmembrane</keyword>
<dbReference type="CDD" id="cd16702">
    <property type="entry name" value="RING_CH-C4HC3_MARCH6"/>
    <property type="match status" value="1"/>
</dbReference>
<keyword evidence="15 21" id="KW-0472">Membrane</keyword>
<keyword evidence="9" id="KW-0833">Ubl conjugation pathway</keyword>
<dbReference type="RefSeq" id="XP_018007502.1">
    <property type="nucleotide sequence ID" value="XM_018152013.1"/>
</dbReference>
<feature type="transmembrane region" description="Helical" evidence="21">
    <location>
        <begin position="366"/>
        <end position="392"/>
    </location>
</feature>
<feature type="non-terminal residue" evidence="24">
    <location>
        <position position="1"/>
    </location>
</feature>
<evidence type="ECO:0000259" key="22">
    <source>
        <dbReference type="PROSITE" id="PS51292"/>
    </source>
</evidence>
<evidence type="ECO:0000256" key="11">
    <source>
        <dbReference type="ARBA" id="ARBA00022833"/>
    </source>
</evidence>
<comment type="catalytic activity">
    <reaction evidence="1">
        <text>S-ubiquitinyl-[E2 ubiquitin-conjugating enzyme]-L-cysteine + [acceptor protein]-L-lysine = [E2 ubiquitin-conjugating enzyme]-L-cysteine + N(6)-ubiquitinyl-[acceptor protein]-L-lysine.</text>
        <dbReference type="EC" id="2.3.2.27"/>
    </reaction>
</comment>
<feature type="transmembrane region" description="Helical" evidence="21">
    <location>
        <begin position="478"/>
        <end position="499"/>
    </location>
</feature>
<feature type="transmembrane region" description="Helical" evidence="21">
    <location>
        <begin position="288"/>
        <end position="310"/>
    </location>
</feature>
<feature type="transmembrane region" description="Helical" evidence="21">
    <location>
        <begin position="906"/>
        <end position="929"/>
    </location>
</feature>
<protein>
    <recommendedName>
        <fullName evidence="17">E3 ubiquitin-protein ligase MARCHF6</fullName>
        <ecNumber evidence="4">2.3.2.27</ecNumber>
    </recommendedName>
    <alternativeName>
        <fullName evidence="19">Membrane-associated RING finger protein 6</fullName>
    </alternativeName>
    <alternativeName>
        <fullName evidence="18">Membrane-associated RING-CH protein VI</fullName>
    </alternativeName>
</protein>
<evidence type="ECO:0000256" key="13">
    <source>
        <dbReference type="ARBA" id="ARBA00022989"/>
    </source>
</evidence>
<feature type="domain" description="RING-CH-type" evidence="22">
    <location>
        <begin position="1"/>
        <end position="55"/>
    </location>
</feature>
<comment type="subcellular location">
    <subcellularLocation>
        <location evidence="2">Endoplasmic reticulum membrane</location>
        <topology evidence="2">Multi-pass membrane protein</topology>
    </subcellularLocation>
</comment>
<dbReference type="GeneID" id="108665278"/>
<evidence type="ECO:0000256" key="21">
    <source>
        <dbReference type="SAM" id="Phobius"/>
    </source>
</evidence>
<dbReference type="KEGG" id="hazt:108665278"/>
<dbReference type="EC" id="2.3.2.27" evidence="4"/>
<dbReference type="OMA" id="WLHYSLV"/>
<feature type="transmembrane region" description="Helical" evidence="21">
    <location>
        <begin position="420"/>
        <end position="440"/>
    </location>
</feature>
<feature type="transmembrane region" description="Helical" evidence="21">
    <location>
        <begin position="330"/>
        <end position="354"/>
    </location>
</feature>
<feature type="transmembrane region" description="Helical" evidence="21">
    <location>
        <begin position="864"/>
        <end position="886"/>
    </location>
</feature>
<keyword evidence="12" id="KW-0832">Ubl conjugation</keyword>
<keyword evidence="8" id="KW-0863">Zinc-finger</keyword>
<dbReference type="AlphaFoldDB" id="A0A8B7N0Z3"/>
<keyword evidence="14" id="KW-0007">Acetylation</keyword>
<reference evidence="24" key="1">
    <citation type="submission" date="2025-08" db="UniProtKB">
        <authorList>
            <consortium name="RefSeq"/>
        </authorList>
    </citation>
    <scope>IDENTIFICATION</scope>
    <source>
        <tissue evidence="24">Whole organism</tissue>
    </source>
</reference>
<feature type="compositionally biased region" description="Low complexity" evidence="20">
    <location>
        <begin position="626"/>
        <end position="641"/>
    </location>
</feature>
<evidence type="ECO:0000256" key="18">
    <source>
        <dbReference type="ARBA" id="ARBA00082010"/>
    </source>
</evidence>
<feature type="region of interest" description="Disordered" evidence="20">
    <location>
        <begin position="1000"/>
        <end position="1072"/>
    </location>
</feature>
<dbReference type="GO" id="GO:0008270">
    <property type="term" value="F:zinc ion binding"/>
    <property type="evidence" value="ECO:0007669"/>
    <property type="project" value="UniProtKB-KW"/>
</dbReference>
<dbReference type="PROSITE" id="PS51292">
    <property type="entry name" value="ZF_RING_CH"/>
    <property type="match status" value="1"/>
</dbReference>
<evidence type="ECO:0000256" key="9">
    <source>
        <dbReference type="ARBA" id="ARBA00022786"/>
    </source>
</evidence>
<evidence type="ECO:0000256" key="8">
    <source>
        <dbReference type="ARBA" id="ARBA00022771"/>
    </source>
</evidence>
<evidence type="ECO:0000256" key="12">
    <source>
        <dbReference type="ARBA" id="ARBA00022843"/>
    </source>
</evidence>
<dbReference type="GO" id="GO:0005789">
    <property type="term" value="C:endoplasmic reticulum membrane"/>
    <property type="evidence" value="ECO:0007669"/>
    <property type="project" value="UniProtKB-SubCell"/>
</dbReference>
<dbReference type="PANTHER" id="PTHR13145:SF0">
    <property type="entry name" value="E3 UBIQUITIN-PROTEIN LIGASE MARCHF6"/>
    <property type="match status" value="1"/>
</dbReference>
<evidence type="ECO:0000256" key="3">
    <source>
        <dbReference type="ARBA" id="ARBA00004906"/>
    </source>
</evidence>
<keyword evidence="5" id="KW-0808">Transferase</keyword>
<dbReference type="GO" id="GO:0061630">
    <property type="term" value="F:ubiquitin protein ligase activity"/>
    <property type="evidence" value="ECO:0007669"/>
    <property type="project" value="UniProtKB-EC"/>
</dbReference>
<keyword evidence="23" id="KW-1185">Reference proteome</keyword>
<proteinExistence type="predicted"/>
<evidence type="ECO:0000256" key="6">
    <source>
        <dbReference type="ARBA" id="ARBA00022692"/>
    </source>
</evidence>
<organism evidence="23 24">
    <name type="scientific">Hyalella azteca</name>
    <name type="common">Amphipod</name>
    <dbReference type="NCBI Taxonomy" id="294128"/>
    <lineage>
        <taxon>Eukaryota</taxon>
        <taxon>Metazoa</taxon>
        <taxon>Ecdysozoa</taxon>
        <taxon>Arthropoda</taxon>
        <taxon>Crustacea</taxon>
        <taxon>Multicrustacea</taxon>
        <taxon>Malacostraca</taxon>
        <taxon>Eumalacostraca</taxon>
        <taxon>Peracarida</taxon>
        <taxon>Amphipoda</taxon>
        <taxon>Senticaudata</taxon>
        <taxon>Talitrida</taxon>
        <taxon>Talitroidea</taxon>
        <taxon>Hyalellidae</taxon>
        <taxon>Hyalella</taxon>
    </lineage>
</organism>
<dbReference type="GO" id="GO:0036503">
    <property type="term" value="P:ERAD pathway"/>
    <property type="evidence" value="ECO:0007669"/>
    <property type="project" value="TreeGrafter"/>
</dbReference>
<evidence type="ECO:0000256" key="14">
    <source>
        <dbReference type="ARBA" id="ARBA00022990"/>
    </source>
</evidence>
<dbReference type="InterPro" id="IPR011016">
    <property type="entry name" value="Znf_RING-CH"/>
</dbReference>